<dbReference type="AlphaFoldDB" id="X8DRG5"/>
<dbReference type="PATRIC" id="fig|1299321.3.peg.3520"/>
<dbReference type="Proteomes" id="UP000023351">
    <property type="component" value="Unassembled WGS sequence"/>
</dbReference>
<protein>
    <submittedName>
        <fullName evidence="1">Uncharacterized protein</fullName>
    </submittedName>
</protein>
<gene>
    <name evidence="1" type="ORF">I540_3661</name>
</gene>
<name>X8DRG5_9MYCO</name>
<reference evidence="1 2" key="1">
    <citation type="submission" date="2013-12" db="EMBL/GenBank/DDBJ databases">
        <authorList>
            <person name="Zelazny A."/>
            <person name="Olivier K."/>
            <person name="Holland S."/>
            <person name="Lenaerts A."/>
            <person name="Ordway D."/>
            <person name="DeGroote M.A."/>
            <person name="Parker T."/>
            <person name="Sizemore C."/>
            <person name="Tallon L.J."/>
            <person name="Sadzewicz L.K."/>
            <person name="Sengamalay N."/>
            <person name="Fraser C.M."/>
            <person name="Hine E."/>
            <person name="Shefchek K.A."/>
            <person name="Das S.P."/>
            <person name="Tettelin H."/>
        </authorList>
    </citation>
    <scope>NUCLEOTIDE SEQUENCE [LARGE SCALE GENOMIC DNA]</scope>
    <source>
        <strain evidence="1 2">1513</strain>
    </source>
</reference>
<comment type="caution">
    <text evidence="1">The sequence shown here is derived from an EMBL/GenBank/DDBJ whole genome shotgun (WGS) entry which is preliminary data.</text>
</comment>
<evidence type="ECO:0000313" key="2">
    <source>
        <dbReference type="Proteomes" id="UP000023351"/>
    </source>
</evidence>
<evidence type="ECO:0000313" key="1">
    <source>
        <dbReference type="EMBL" id="EUA70636.1"/>
    </source>
</evidence>
<organism evidence="1 2">
    <name type="scientific">Mycobacteroides abscessus subsp. bolletii 1513</name>
    <dbReference type="NCBI Taxonomy" id="1299321"/>
    <lineage>
        <taxon>Bacteria</taxon>
        <taxon>Bacillati</taxon>
        <taxon>Actinomycetota</taxon>
        <taxon>Actinomycetes</taxon>
        <taxon>Mycobacteriales</taxon>
        <taxon>Mycobacteriaceae</taxon>
        <taxon>Mycobacteroides</taxon>
        <taxon>Mycobacteroides abscessus</taxon>
    </lineage>
</organism>
<sequence length="47" mass="5012">MIDCETSFVRMDLAVTLAQQLDAPVIQLDHLNADRLAGVVRGATTAA</sequence>
<accession>X8DRG5</accession>
<dbReference type="EMBL" id="JAOJ01000002">
    <property type="protein sequence ID" value="EUA70636.1"/>
    <property type="molecule type" value="Genomic_DNA"/>
</dbReference>
<proteinExistence type="predicted"/>